<organism evidence="6 7">
    <name type="scientific">Allocoleopsis franciscana PCC 7113</name>
    <dbReference type="NCBI Taxonomy" id="1173027"/>
    <lineage>
        <taxon>Bacteria</taxon>
        <taxon>Bacillati</taxon>
        <taxon>Cyanobacteriota</taxon>
        <taxon>Cyanophyceae</taxon>
        <taxon>Coleofasciculales</taxon>
        <taxon>Coleofasciculaceae</taxon>
        <taxon>Allocoleopsis</taxon>
        <taxon>Allocoleopsis franciscana</taxon>
    </lineage>
</organism>
<evidence type="ECO:0000313" key="7">
    <source>
        <dbReference type="Proteomes" id="UP000010471"/>
    </source>
</evidence>
<evidence type="ECO:0000313" key="6">
    <source>
        <dbReference type="EMBL" id="AFZ17807.1"/>
    </source>
</evidence>
<feature type="domain" description="CHAT" evidence="4">
    <location>
        <begin position="60"/>
        <end position="328"/>
    </location>
</feature>
<feature type="repeat" description="TPR" evidence="3">
    <location>
        <begin position="1170"/>
        <end position="1203"/>
    </location>
</feature>
<dbReference type="InterPro" id="IPR027417">
    <property type="entry name" value="P-loop_NTPase"/>
</dbReference>
<feature type="repeat" description="TPR" evidence="3">
    <location>
        <begin position="1050"/>
        <end position="1083"/>
    </location>
</feature>
<keyword evidence="1" id="KW-0677">Repeat</keyword>
<gene>
    <name evidence="6" type="ORF">Mic7113_1958</name>
</gene>
<reference evidence="6 7" key="1">
    <citation type="submission" date="2012-06" db="EMBL/GenBank/DDBJ databases">
        <title>Finished chromosome of genome of Microcoleus sp. PCC 7113.</title>
        <authorList>
            <consortium name="US DOE Joint Genome Institute"/>
            <person name="Gugger M."/>
            <person name="Coursin T."/>
            <person name="Rippka R."/>
            <person name="Tandeau De Marsac N."/>
            <person name="Huntemann M."/>
            <person name="Wei C.-L."/>
            <person name="Han J."/>
            <person name="Detter J.C."/>
            <person name="Han C."/>
            <person name="Tapia R."/>
            <person name="Chen A."/>
            <person name="Kyrpides N."/>
            <person name="Mavromatis K."/>
            <person name="Markowitz V."/>
            <person name="Szeto E."/>
            <person name="Ivanova N."/>
            <person name="Pagani I."/>
            <person name="Pati A."/>
            <person name="Goodwin L."/>
            <person name="Nordberg H.P."/>
            <person name="Cantor M.N."/>
            <person name="Hua S.X."/>
            <person name="Woyke T."/>
            <person name="Kerfeld C.A."/>
        </authorList>
    </citation>
    <scope>NUCLEOTIDE SEQUENCE [LARGE SCALE GENOMIC DNA]</scope>
    <source>
        <strain evidence="6 7">PCC 7113</strain>
    </source>
</reference>
<dbReference type="eggNOG" id="COG1672">
    <property type="taxonomic scope" value="Bacteria"/>
</dbReference>
<dbReference type="Proteomes" id="UP000010471">
    <property type="component" value="Chromosome"/>
</dbReference>
<dbReference type="RefSeq" id="WP_015181959.1">
    <property type="nucleotide sequence ID" value="NC_019738.1"/>
</dbReference>
<dbReference type="KEGG" id="mic:Mic7113_1958"/>
<dbReference type="SUPFAM" id="SSF48452">
    <property type="entry name" value="TPR-like"/>
    <property type="match status" value="3"/>
</dbReference>
<dbReference type="InterPro" id="IPR011990">
    <property type="entry name" value="TPR-like_helical_dom_sf"/>
</dbReference>
<feature type="repeat" description="TPR" evidence="3">
    <location>
        <begin position="890"/>
        <end position="923"/>
    </location>
</feature>
<keyword evidence="7" id="KW-1185">Reference proteome</keyword>
<dbReference type="SUPFAM" id="SSF52540">
    <property type="entry name" value="P-loop containing nucleoside triphosphate hydrolases"/>
    <property type="match status" value="1"/>
</dbReference>
<dbReference type="eggNOG" id="COG0457">
    <property type="taxonomic scope" value="Bacteria"/>
</dbReference>
<dbReference type="Gene3D" id="3.40.50.300">
    <property type="entry name" value="P-loop containing nucleotide triphosphate hydrolases"/>
    <property type="match status" value="1"/>
</dbReference>
<dbReference type="HOGENOM" id="CLU_004034_0_0_3"/>
<proteinExistence type="predicted"/>
<dbReference type="InterPro" id="IPR024983">
    <property type="entry name" value="CHAT_dom"/>
</dbReference>
<dbReference type="AlphaFoldDB" id="K9WE46"/>
<dbReference type="PATRIC" id="fig|1173027.3.peg.2171"/>
<dbReference type="SMART" id="SM00028">
    <property type="entry name" value="TPR"/>
    <property type="match status" value="9"/>
</dbReference>
<evidence type="ECO:0000256" key="3">
    <source>
        <dbReference type="PROSITE-ProRule" id="PRU00339"/>
    </source>
</evidence>
<evidence type="ECO:0000256" key="1">
    <source>
        <dbReference type="ARBA" id="ARBA00022737"/>
    </source>
</evidence>
<sequence>MKTLHLDLKPVADNYVELRYFWDNPNQYEKRSLPLGEIADLIQLAEQDYYVRLAVNYTITGRKLYNWLDGSDRLLQQAIDRYWREGIVLAIKAAEKLAHLPWELLHDGKGFLLERLPGVVPVRWVASDTGKKLSVEAKPENRALNVLFMATSPLGVEPVLEFEREEALILEATARKPLSLTVEESGCLTELGYLAEDRGKGFFDILHLTGHATITEEGARFYTETETGELYLASARDIATELQFQLPKLIFLSGCRTGQAGDAGAVPSMAEELLQAGANLVLGWGQPVLDTDARAAAAALYKGLAAGKSVTEAVALTYQKLIENKARDWHLLRLYVAETLPGGLVTPLLTLGRKPAPKPSVAERFLDPAGKVKVPTRGSFIGRRRQLQNCLRALKNPPSPPYQGGNIEGVGVLIHGMGGLGKSSLAARLCDRLPEFERIVWVGRVDEPSLVNKLAAALDSRELREALQDDKEELKFRLRRVFRQLEDGAAKPFLLVLDDFEANLEPRDGGYVLQPEAARVLEALVWAIEDTSAPHRLILTCRYDFESTLLQDFYKQPMEGLRGADLRKKCSRLSAFDAKSQVDEALQSQATRLADGNPRLLEWLDKVLLNLEPPPVPLDKGEARDFSPLDKGEARDFSPLDKGGWGGSQQGEKKTVAEILQGLETNPVELREKVLAKALLEQIDPTLEEILRRGLVFELPVPREAIAAVCEETPNLERQINRAVALGLLEVSPDQSLRVPRILEKNLTPQPPSLRGKGESDSSFSPLLAGEGLGERLHQQAAEVLYRLWWEEAETSTEEQRLEIHRLALRGKVETIAVEIADTLAWRWVNQSRFREAVELCQATLEIAEDYRVLHGLARSEKELGEVSQAQTHYQQALDSCPQDDEKEKSAIIHNLAILKANSGEIEEAIALYQQSLEIKERIGDAQGKAATLHCLAILKANTGEIEEAIALYQQSLDIEEGIGNAQGKAATLHQLAILKANTGEIEEAIALYQQSLEIKERIGDAQGKAATLHCLAILKANTGEIEEAIALYQQSLDIEEGIGNAQGKAATLHQLASLKANTGEIEQAIALYQQSLEITERIGNAQTKAATLHQLARLKANTGEIEEAIALYQQSLEITERIGNAQGKAATLHCLASLKANTGQIEEAIALYQQSLEITERIGNAQTKAATLHQLARLKANTGEIEEAIALYQQSLEITERIGNAQGKAATLAMLGQLLADEKGDFNTGLNYLQQSLEILQRLQSPGAETVRQIIARVQQMRDDIS</sequence>
<feature type="domain" description="Orc1-like AAA ATPase" evidence="5">
    <location>
        <begin position="380"/>
        <end position="501"/>
    </location>
</feature>
<keyword evidence="2 3" id="KW-0802">TPR repeat</keyword>
<dbReference type="Pfam" id="PF13191">
    <property type="entry name" value="AAA_16"/>
    <property type="match status" value="1"/>
</dbReference>
<dbReference type="Pfam" id="PF12770">
    <property type="entry name" value="CHAT"/>
    <property type="match status" value="1"/>
</dbReference>
<dbReference type="PANTHER" id="PTHR45641">
    <property type="entry name" value="TETRATRICOPEPTIDE REPEAT PROTEIN (AFU_ORTHOLOGUE AFUA_6G03870)"/>
    <property type="match status" value="1"/>
</dbReference>
<evidence type="ECO:0000259" key="5">
    <source>
        <dbReference type="Pfam" id="PF13191"/>
    </source>
</evidence>
<name>K9WE46_9CYAN</name>
<dbReference type="EMBL" id="CP003630">
    <property type="protein sequence ID" value="AFZ17807.1"/>
    <property type="molecule type" value="Genomic_DNA"/>
</dbReference>
<dbReference type="PROSITE" id="PS50005">
    <property type="entry name" value="TPR"/>
    <property type="match status" value="5"/>
</dbReference>
<accession>K9WE46</accession>
<dbReference type="eggNOG" id="COG4995">
    <property type="taxonomic scope" value="Bacteria"/>
</dbReference>
<evidence type="ECO:0000256" key="2">
    <source>
        <dbReference type="ARBA" id="ARBA00022803"/>
    </source>
</evidence>
<dbReference type="STRING" id="1173027.Mic7113_1958"/>
<dbReference type="PANTHER" id="PTHR45641:SF19">
    <property type="entry name" value="NEPHROCYSTIN-3"/>
    <property type="match status" value="1"/>
</dbReference>
<evidence type="ECO:0000259" key="4">
    <source>
        <dbReference type="Pfam" id="PF12770"/>
    </source>
</evidence>
<dbReference type="InterPro" id="IPR019734">
    <property type="entry name" value="TPR_rpt"/>
</dbReference>
<dbReference type="Pfam" id="PF13424">
    <property type="entry name" value="TPR_12"/>
    <property type="match status" value="4"/>
</dbReference>
<dbReference type="InterPro" id="IPR041664">
    <property type="entry name" value="AAA_16"/>
</dbReference>
<dbReference type="Gene3D" id="1.25.40.10">
    <property type="entry name" value="Tetratricopeptide repeat domain"/>
    <property type="match status" value="2"/>
</dbReference>
<feature type="repeat" description="TPR" evidence="3">
    <location>
        <begin position="970"/>
        <end position="1003"/>
    </location>
</feature>
<protein>
    <submittedName>
        <fullName evidence="6">NB-ARC domain-containing protein</fullName>
    </submittedName>
</protein>
<feature type="repeat" description="TPR" evidence="3">
    <location>
        <begin position="1090"/>
        <end position="1123"/>
    </location>
</feature>